<dbReference type="InterPro" id="IPR015947">
    <property type="entry name" value="PUA-like_sf"/>
</dbReference>
<proteinExistence type="predicted"/>
<dbReference type="AlphaFoldDB" id="A0A7X2M103"/>
<dbReference type="Gene3D" id="2.30.130.30">
    <property type="entry name" value="Hypothetical protein"/>
    <property type="match status" value="1"/>
</dbReference>
<organism evidence="1 2">
    <name type="scientific">Metabacillus lacus</name>
    <dbReference type="NCBI Taxonomy" id="1983721"/>
    <lineage>
        <taxon>Bacteria</taxon>
        <taxon>Bacillati</taxon>
        <taxon>Bacillota</taxon>
        <taxon>Bacilli</taxon>
        <taxon>Bacillales</taxon>
        <taxon>Bacillaceae</taxon>
        <taxon>Metabacillus</taxon>
    </lineage>
</organism>
<comment type="caution">
    <text evidence="1">The sequence shown here is derived from an EMBL/GenBank/DDBJ whole genome shotgun (WGS) entry which is preliminary data.</text>
</comment>
<dbReference type="EMBL" id="WKKI01000054">
    <property type="protein sequence ID" value="MRX73972.1"/>
    <property type="molecule type" value="Genomic_DNA"/>
</dbReference>
<accession>A0A7X2M103</accession>
<dbReference type="Proteomes" id="UP000448867">
    <property type="component" value="Unassembled WGS sequence"/>
</dbReference>
<name>A0A7X2M103_9BACI</name>
<keyword evidence="2" id="KW-1185">Reference proteome</keyword>
<dbReference type="SUPFAM" id="SSF88697">
    <property type="entry name" value="PUA domain-like"/>
    <property type="match status" value="1"/>
</dbReference>
<protein>
    <submittedName>
        <fullName evidence="1">ASCH domain-containing protein</fullName>
    </submittedName>
</protein>
<evidence type="ECO:0000313" key="1">
    <source>
        <dbReference type="EMBL" id="MRX73972.1"/>
    </source>
</evidence>
<reference evidence="1 2" key="1">
    <citation type="submission" date="2019-11" db="EMBL/GenBank/DDBJ databases">
        <title>Bacillus lacus genome.</title>
        <authorList>
            <person name="Allen C.J."/>
            <person name="Newman J.D."/>
        </authorList>
    </citation>
    <scope>NUCLEOTIDE SEQUENCE [LARGE SCALE GENOMIC DNA]</scope>
    <source>
        <strain evidence="1 2">KCTC 33946</strain>
    </source>
</reference>
<sequence length="146" mass="16416">MKALSMIQPWASLFVLGETQYETRTWRTNYRGPLAIHTSRKIDVNACKQASILPLLAAHGYSAKNLPAGYIIGICRLTNCIKVIENHGGWAVLEDGRTVEGKDFLLGDYREGCYVWEVHEMKVLNNWIPAKGQLGIWEAGDIPVSW</sequence>
<evidence type="ECO:0000313" key="2">
    <source>
        <dbReference type="Proteomes" id="UP000448867"/>
    </source>
</evidence>
<gene>
    <name evidence="1" type="ORF">GJU40_17725</name>
</gene>